<keyword evidence="8" id="KW-0443">Lipid metabolism</keyword>
<dbReference type="GeneTree" id="ENSGT00940000164998"/>
<evidence type="ECO:0000256" key="3">
    <source>
        <dbReference type="ARBA" id="ARBA00022525"/>
    </source>
</evidence>
<comment type="catalytic activity">
    <reaction evidence="8">
        <text>a 1,2-diacyl-sn-glycero-3-phosphocholine + H2O = a 1-acyl-sn-glycero-3-phosphocholine + a fatty acid + H(+)</text>
        <dbReference type="Rhea" id="RHEA:15801"/>
        <dbReference type="ChEBI" id="CHEBI:15377"/>
        <dbReference type="ChEBI" id="CHEBI:15378"/>
        <dbReference type="ChEBI" id="CHEBI:28868"/>
        <dbReference type="ChEBI" id="CHEBI:57643"/>
        <dbReference type="ChEBI" id="CHEBI:58168"/>
        <dbReference type="EC" id="3.1.1.4"/>
    </reaction>
</comment>
<evidence type="ECO:0000256" key="5">
    <source>
        <dbReference type="PIRSR" id="PIRSR601211-1"/>
    </source>
</evidence>
<dbReference type="EMBL" id="EAAA01002144">
    <property type="status" value="NOT_ANNOTATED_CDS"/>
    <property type="molecule type" value="Genomic_DNA"/>
</dbReference>
<evidence type="ECO:0000256" key="7">
    <source>
        <dbReference type="PIRSR" id="PIRSR601211-3"/>
    </source>
</evidence>
<dbReference type="InterPro" id="IPR033112">
    <property type="entry name" value="PLA2_Asp_AS"/>
</dbReference>
<dbReference type="InParanoid" id="F7B5Z4"/>
<feature type="active site" evidence="5">
    <location>
        <position position="169"/>
    </location>
</feature>
<dbReference type="GO" id="GO:0050482">
    <property type="term" value="P:arachidonate secretion"/>
    <property type="evidence" value="ECO:0007669"/>
    <property type="project" value="InterPro"/>
</dbReference>
<accession>A0A1W2W9D9</accession>
<sequence length="199" mass="22102">MVTLLKLLVLVISLAFVNARHNEYRDSETDVNPFSEMLRLYMDEATARESTIDDEQEEMDQSSTNVAVYNLGLQMLCYQGKSWNWWNKLIIGSKFVKYGCYCGSGGSGTPLDALDRCCFAHDKCYGAVNSKYNFGKLQLYTQRYSMTCGNKATTCSGSTTAGDGLCQCDKEMAICVAKDIHTYTASYAAGLAHIRGKCK</sequence>
<dbReference type="Ensembl" id="ENSCINT00000023177.2">
    <property type="protein sequence ID" value="ENSCINP00000022931.2"/>
    <property type="gene ID" value="ENSCING00000012228.2"/>
</dbReference>
<feature type="disulfide bond" evidence="7">
    <location>
        <begin position="155"/>
        <end position="166"/>
    </location>
</feature>
<evidence type="ECO:0000256" key="2">
    <source>
        <dbReference type="ARBA" id="ARBA00007892"/>
    </source>
</evidence>
<dbReference type="OrthoDB" id="5841574at2759"/>
<keyword evidence="11" id="KW-1185">Reference proteome</keyword>
<keyword evidence="6" id="KW-0479">Metal-binding</keyword>
<dbReference type="GO" id="GO:0005576">
    <property type="term" value="C:extracellular region"/>
    <property type="evidence" value="ECO:0007669"/>
    <property type="project" value="UniProtKB-SubCell"/>
</dbReference>
<reference evidence="11" key="1">
    <citation type="journal article" date="2002" name="Science">
        <title>The draft genome of Ciona intestinalis: insights into chordate and vertebrate origins.</title>
        <authorList>
            <person name="Dehal P."/>
            <person name="Satou Y."/>
            <person name="Campbell R.K."/>
            <person name="Chapman J."/>
            <person name="Degnan B."/>
            <person name="De Tomaso A."/>
            <person name="Davidson B."/>
            <person name="Di Gregorio A."/>
            <person name="Gelpke M."/>
            <person name="Goodstein D.M."/>
            <person name="Harafuji N."/>
            <person name="Hastings K.E."/>
            <person name="Ho I."/>
            <person name="Hotta K."/>
            <person name="Huang W."/>
            <person name="Kawashima T."/>
            <person name="Lemaire P."/>
            <person name="Martinez D."/>
            <person name="Meinertzhagen I.A."/>
            <person name="Necula S."/>
            <person name="Nonaka M."/>
            <person name="Putnam N."/>
            <person name="Rash S."/>
            <person name="Saiga H."/>
            <person name="Satake M."/>
            <person name="Terry A."/>
            <person name="Yamada L."/>
            <person name="Wang H.G."/>
            <person name="Awazu S."/>
            <person name="Azumi K."/>
            <person name="Boore J."/>
            <person name="Branno M."/>
            <person name="Chin-Bow S."/>
            <person name="DeSantis R."/>
            <person name="Doyle S."/>
            <person name="Francino P."/>
            <person name="Keys D.N."/>
            <person name="Haga S."/>
            <person name="Hayashi H."/>
            <person name="Hino K."/>
            <person name="Imai K.S."/>
            <person name="Inaba K."/>
            <person name="Kano S."/>
            <person name="Kobayashi K."/>
            <person name="Kobayashi M."/>
            <person name="Lee B.I."/>
            <person name="Makabe K.W."/>
            <person name="Manohar C."/>
            <person name="Matassi G."/>
            <person name="Medina M."/>
            <person name="Mochizuki Y."/>
            <person name="Mount S."/>
            <person name="Morishita T."/>
            <person name="Miura S."/>
            <person name="Nakayama A."/>
            <person name="Nishizaka S."/>
            <person name="Nomoto H."/>
            <person name="Ohta F."/>
            <person name="Oishi K."/>
            <person name="Rigoutsos I."/>
            <person name="Sano M."/>
            <person name="Sasaki A."/>
            <person name="Sasakura Y."/>
            <person name="Shoguchi E."/>
            <person name="Shin-i T."/>
            <person name="Spagnuolo A."/>
            <person name="Stainier D."/>
            <person name="Suzuki M.M."/>
            <person name="Tassy O."/>
            <person name="Takatori N."/>
            <person name="Tokuoka M."/>
            <person name="Yagi K."/>
            <person name="Yoshizaki F."/>
            <person name="Wada S."/>
            <person name="Zhang C."/>
            <person name="Hyatt P.D."/>
            <person name="Larimer F."/>
            <person name="Detter C."/>
            <person name="Doggett N."/>
            <person name="Glavina T."/>
            <person name="Hawkins T."/>
            <person name="Richardson P."/>
            <person name="Lucas S."/>
            <person name="Kohara Y."/>
            <person name="Levine M."/>
            <person name="Satoh N."/>
            <person name="Rokhsar D.S."/>
        </authorList>
    </citation>
    <scope>NUCLEOTIDE SEQUENCE [LARGE SCALE GENOMIC DNA]</scope>
</reference>
<dbReference type="GO" id="GO:0005509">
    <property type="term" value="F:calcium ion binding"/>
    <property type="evidence" value="ECO:0000318"/>
    <property type="project" value="GO_Central"/>
</dbReference>
<name>F7B5Z4_CIOIN</name>
<dbReference type="KEGG" id="cin:100184455"/>
<dbReference type="Pfam" id="PF00068">
    <property type="entry name" value="Phospholip_A2_1"/>
    <property type="match status" value="1"/>
</dbReference>
<feature type="disulfide bond" evidence="7">
    <location>
        <begin position="124"/>
        <end position="168"/>
    </location>
</feature>
<organism evidence="10 11">
    <name type="scientific">Ciona intestinalis</name>
    <name type="common">Transparent sea squirt</name>
    <name type="synonym">Ascidia intestinalis</name>
    <dbReference type="NCBI Taxonomy" id="7719"/>
    <lineage>
        <taxon>Eukaryota</taxon>
        <taxon>Metazoa</taxon>
        <taxon>Chordata</taxon>
        <taxon>Tunicata</taxon>
        <taxon>Ascidiacea</taxon>
        <taxon>Phlebobranchia</taxon>
        <taxon>Cionidae</taxon>
        <taxon>Ciona</taxon>
    </lineage>
</organism>
<keyword evidence="8" id="KW-0378">Hydrolase</keyword>
<comment type="subcellular location">
    <subcellularLocation>
        <location evidence="1 8">Secreted</location>
    </subcellularLocation>
</comment>
<protein>
    <recommendedName>
        <fullName evidence="8">Phospholipase A2</fullName>
        <ecNumber evidence="8">3.1.1.4</ecNumber>
    </recommendedName>
</protein>
<evidence type="ECO:0000259" key="9">
    <source>
        <dbReference type="SMART" id="SM00085"/>
    </source>
</evidence>
<evidence type="ECO:0000256" key="4">
    <source>
        <dbReference type="ARBA" id="ARBA00023157"/>
    </source>
</evidence>
<feature type="chain" id="PRO_5013982354" description="Phospholipase A2" evidence="8">
    <location>
        <begin position="20"/>
        <end position="199"/>
    </location>
</feature>
<dbReference type="PRINTS" id="PR00389">
    <property type="entry name" value="PHPHLIPASEA2"/>
</dbReference>
<dbReference type="STRING" id="7719.ENSCINP00000022931"/>
<feature type="disulfide bond" evidence="7">
    <location>
        <begin position="102"/>
        <end position="118"/>
    </location>
</feature>
<feature type="disulfide bond" evidence="7">
    <location>
        <begin position="117"/>
        <end position="175"/>
    </location>
</feature>
<keyword evidence="4 7" id="KW-1015">Disulfide bond</keyword>
<dbReference type="GeneID" id="100184455"/>
<evidence type="ECO:0000256" key="1">
    <source>
        <dbReference type="ARBA" id="ARBA00004613"/>
    </source>
</evidence>
<keyword evidence="8" id="KW-0732">Signal</keyword>
<dbReference type="GO" id="GO:0005543">
    <property type="term" value="F:phospholipid binding"/>
    <property type="evidence" value="ECO:0000318"/>
    <property type="project" value="GO_Central"/>
</dbReference>
<dbReference type="InterPro" id="IPR033113">
    <property type="entry name" value="PLA2_histidine"/>
</dbReference>
<dbReference type="GO" id="GO:0046470">
    <property type="term" value="P:phosphatidylcholine metabolic process"/>
    <property type="evidence" value="ECO:0000318"/>
    <property type="project" value="GO_Central"/>
</dbReference>
<keyword evidence="3 8" id="KW-0964">Secreted</keyword>
<comment type="cofactor">
    <cofactor evidence="6">
        <name>Ca(2+)</name>
        <dbReference type="ChEBI" id="CHEBI:29108"/>
    </cofactor>
    <text evidence="6">Binds 1 Ca(2+) ion per subunit.</text>
</comment>
<dbReference type="PANTHER" id="PTHR11716">
    <property type="entry name" value="PHOSPHOLIPASE A2 FAMILY MEMBER"/>
    <property type="match status" value="1"/>
</dbReference>
<evidence type="ECO:0000313" key="11">
    <source>
        <dbReference type="Proteomes" id="UP000008144"/>
    </source>
</evidence>
<feature type="active site" evidence="5">
    <location>
        <position position="121"/>
    </location>
</feature>
<reference evidence="10" key="4">
    <citation type="submission" date="2025-09" db="UniProtKB">
        <authorList>
            <consortium name="Ensembl"/>
        </authorList>
    </citation>
    <scope>IDENTIFICATION</scope>
</reference>
<dbReference type="InterPro" id="IPR001211">
    <property type="entry name" value="PLA2"/>
</dbReference>
<reference evidence="10" key="2">
    <citation type="journal article" date="2008" name="Genome Biol.">
        <title>Improved genome assembly and evidence-based global gene model set for the chordate Ciona intestinalis: new insight into intron and operon populations.</title>
        <authorList>
            <person name="Satou Y."/>
            <person name="Mineta K."/>
            <person name="Ogasawara M."/>
            <person name="Sasakura Y."/>
            <person name="Shoguchi E."/>
            <person name="Ueno K."/>
            <person name="Yamada L."/>
            <person name="Matsumoto J."/>
            <person name="Wasserscheid J."/>
            <person name="Dewar K."/>
            <person name="Wiley G.B."/>
            <person name="Macmil S.L."/>
            <person name="Roe B.A."/>
            <person name="Zeller R.W."/>
            <person name="Hastings K.E."/>
            <person name="Lemaire P."/>
            <person name="Lindquist E."/>
            <person name="Endo T."/>
            <person name="Hotta K."/>
            <person name="Inaba K."/>
        </authorList>
    </citation>
    <scope>NUCLEOTIDE SEQUENCE [LARGE SCALE GENOMIC DNA]</scope>
    <source>
        <strain evidence="10">wild type</strain>
    </source>
</reference>
<dbReference type="PROSITE" id="PS00119">
    <property type="entry name" value="PA2_ASP"/>
    <property type="match status" value="1"/>
</dbReference>
<dbReference type="Gene3D" id="1.20.90.10">
    <property type="entry name" value="Phospholipase A2 domain"/>
    <property type="match status" value="1"/>
</dbReference>
<dbReference type="AlphaFoldDB" id="F7B5Z4"/>
<feature type="binding site" evidence="6">
    <location>
        <position position="103"/>
    </location>
    <ligand>
        <name>Ca(2+)</name>
        <dbReference type="ChEBI" id="CHEBI:29108"/>
    </ligand>
</feature>
<dbReference type="RefSeq" id="XP_002122395.1">
    <property type="nucleotide sequence ID" value="XM_002122359.5"/>
</dbReference>
<dbReference type="InterPro" id="IPR036444">
    <property type="entry name" value="PLipase_A2_dom_sf"/>
</dbReference>
<proteinExistence type="inferred from homology"/>
<gene>
    <name evidence="10" type="primary">LOC100184455</name>
</gene>
<accession>F7B5Z4</accession>
<dbReference type="GO" id="GO:0016042">
    <property type="term" value="P:lipid catabolic process"/>
    <property type="evidence" value="ECO:0007669"/>
    <property type="project" value="InterPro"/>
</dbReference>
<dbReference type="PROSITE" id="PS00118">
    <property type="entry name" value="PA2_HIS"/>
    <property type="match status" value="1"/>
</dbReference>
<dbReference type="GO" id="GO:0047498">
    <property type="term" value="F:calcium-dependent phospholipase A2 activity"/>
    <property type="evidence" value="ECO:0000318"/>
    <property type="project" value="GO_Central"/>
</dbReference>
<evidence type="ECO:0000256" key="8">
    <source>
        <dbReference type="RuleBase" id="RU361236"/>
    </source>
</evidence>
<feature type="binding site" evidence="6">
    <location>
        <position position="105"/>
    </location>
    <ligand>
        <name>Ca(2+)</name>
        <dbReference type="ChEBI" id="CHEBI:29108"/>
    </ligand>
</feature>
<dbReference type="GO" id="GO:0046471">
    <property type="term" value="P:phosphatidylglycerol metabolic process"/>
    <property type="evidence" value="ECO:0000318"/>
    <property type="project" value="GO_Central"/>
</dbReference>
<keyword evidence="6 8" id="KW-0106">Calcium</keyword>
<feature type="domain" description="Phospholipase A2-like central" evidence="9">
    <location>
        <begin position="67"/>
        <end position="195"/>
    </location>
</feature>
<evidence type="ECO:0000256" key="6">
    <source>
        <dbReference type="PIRSR" id="PIRSR601211-2"/>
    </source>
</evidence>
<dbReference type="Proteomes" id="UP000008144">
    <property type="component" value="Chromosome 5"/>
</dbReference>
<feature type="binding site" evidence="6">
    <location>
        <position position="101"/>
    </location>
    <ligand>
        <name>Ca(2+)</name>
        <dbReference type="ChEBI" id="CHEBI:29108"/>
    </ligand>
</feature>
<dbReference type="OMA" id="CYQGKSW"/>
<comment type="similarity">
    <text evidence="2">Belongs to the phospholipase A2 family. Group I subfamily. D49 sub-subfamily.</text>
</comment>
<feature type="binding site" evidence="6">
    <location>
        <position position="122"/>
    </location>
    <ligand>
        <name>Ca(2+)</name>
        <dbReference type="ChEBI" id="CHEBI:29108"/>
    </ligand>
</feature>
<dbReference type="SMART" id="SM00085">
    <property type="entry name" value="PA2c"/>
    <property type="match status" value="1"/>
</dbReference>
<dbReference type="InterPro" id="IPR016090">
    <property type="entry name" value="PLA2-like_dom"/>
</dbReference>
<dbReference type="EC" id="3.1.1.4" evidence="8"/>
<dbReference type="SUPFAM" id="SSF48619">
    <property type="entry name" value="Phospholipase A2, PLA2"/>
    <property type="match status" value="1"/>
</dbReference>
<evidence type="ECO:0000313" key="10">
    <source>
        <dbReference type="Ensembl" id="ENSCINP00000022931.2"/>
    </source>
</evidence>
<reference evidence="10" key="3">
    <citation type="submission" date="2025-08" db="UniProtKB">
        <authorList>
            <consortium name="Ensembl"/>
        </authorList>
    </citation>
    <scope>IDENTIFICATION</scope>
</reference>
<dbReference type="HOGENOM" id="CLU_1577950_0_0_1"/>
<dbReference type="PANTHER" id="PTHR11716:SF106">
    <property type="entry name" value="PHOSPHOLIPASE A2 A2-ACTITOXIN-UCS2A-LIKE"/>
    <property type="match status" value="1"/>
</dbReference>
<feature type="signal peptide" evidence="8">
    <location>
        <begin position="1"/>
        <end position="19"/>
    </location>
</feature>